<dbReference type="RefSeq" id="WP_239364043.1">
    <property type="nucleotide sequence ID" value="NZ_JAKREW010000006.1"/>
</dbReference>
<proteinExistence type="predicted"/>
<gene>
    <name evidence="1" type="ORF">L4923_09505</name>
</gene>
<dbReference type="InterPro" id="IPR018531">
    <property type="entry name" value="DUF1993"/>
</dbReference>
<sequence>MAISMYDASVAVFQARLKALAGVLEAAEKNAAERKIDPEVFLSARLAPDMFPLTRQVQIATDHAKGASSRLAGRDAPRFEDDEQTFDDLHARIGRTTDYLATFTAQDIAGSEEKTIELRLGGRQLSMPGLQYLLHFAMPNFYFHVTTAYDILRHNGVPLGKVTFISGGQQRA</sequence>
<dbReference type="InterPro" id="IPR034660">
    <property type="entry name" value="DinB/YfiT-like"/>
</dbReference>
<organism evidence="1 2">
    <name type="scientific">Mesorhizobium retamae</name>
    <dbReference type="NCBI Taxonomy" id="2912854"/>
    <lineage>
        <taxon>Bacteria</taxon>
        <taxon>Pseudomonadati</taxon>
        <taxon>Pseudomonadota</taxon>
        <taxon>Alphaproteobacteria</taxon>
        <taxon>Hyphomicrobiales</taxon>
        <taxon>Phyllobacteriaceae</taxon>
        <taxon>Mesorhizobium</taxon>
    </lineage>
</organism>
<dbReference type="PANTHER" id="PTHR36922">
    <property type="entry name" value="BLL2446 PROTEIN"/>
    <property type="match status" value="1"/>
</dbReference>
<protein>
    <submittedName>
        <fullName evidence="1">DUF1993 domain-containing protein</fullName>
    </submittedName>
</protein>
<evidence type="ECO:0000313" key="2">
    <source>
        <dbReference type="Proteomes" id="UP001201701"/>
    </source>
</evidence>
<comment type="caution">
    <text evidence="1">The sequence shown here is derived from an EMBL/GenBank/DDBJ whole genome shotgun (WGS) entry which is preliminary data.</text>
</comment>
<reference evidence="1 2" key="1">
    <citation type="submission" date="2022-02" db="EMBL/GenBank/DDBJ databases">
        <title>Draft genome sequence of Mezorhizobium retamae strain IRAMC:0171 isolated from Retama raetam nodules.</title>
        <authorList>
            <person name="Bengaied R."/>
            <person name="Sbissi I."/>
            <person name="Huber K."/>
            <person name="Ghodbane F."/>
            <person name="Nouioui I."/>
            <person name="Tarhouni M."/>
            <person name="Gtari M."/>
        </authorList>
    </citation>
    <scope>NUCLEOTIDE SEQUENCE [LARGE SCALE GENOMIC DNA]</scope>
    <source>
        <strain evidence="1 2">IRAMC:0171</strain>
    </source>
</reference>
<dbReference type="Pfam" id="PF09351">
    <property type="entry name" value="DUF1993"/>
    <property type="match status" value="1"/>
</dbReference>
<dbReference type="Gene3D" id="1.20.120.450">
    <property type="entry name" value="dinb family like domain"/>
    <property type="match status" value="1"/>
</dbReference>
<evidence type="ECO:0000313" key="1">
    <source>
        <dbReference type="EMBL" id="MCG7505255.1"/>
    </source>
</evidence>
<dbReference type="SUPFAM" id="SSF109854">
    <property type="entry name" value="DinB/YfiT-like putative metalloenzymes"/>
    <property type="match status" value="1"/>
</dbReference>
<name>A0ABS9QCW5_9HYPH</name>
<keyword evidence="2" id="KW-1185">Reference proteome</keyword>
<dbReference type="PANTHER" id="PTHR36922:SF1">
    <property type="entry name" value="DUF1993 DOMAIN-CONTAINING PROTEIN"/>
    <property type="match status" value="1"/>
</dbReference>
<accession>A0ABS9QCW5</accession>
<dbReference type="EMBL" id="JAKREW010000006">
    <property type="protein sequence ID" value="MCG7505255.1"/>
    <property type="molecule type" value="Genomic_DNA"/>
</dbReference>
<dbReference type="Proteomes" id="UP001201701">
    <property type="component" value="Unassembled WGS sequence"/>
</dbReference>